<keyword evidence="2" id="KW-1185">Reference proteome</keyword>
<evidence type="ECO:0000313" key="1">
    <source>
        <dbReference type="EMBL" id="VUZ55151.1"/>
    </source>
</evidence>
<evidence type="ECO:0000313" key="2">
    <source>
        <dbReference type="Proteomes" id="UP000321570"/>
    </source>
</evidence>
<dbReference type="Proteomes" id="UP000321570">
    <property type="component" value="Unassembled WGS sequence"/>
</dbReference>
<accession>A0A564Z6L7</accession>
<name>A0A564Z6L7_HYMDI</name>
<reference evidence="1 2" key="1">
    <citation type="submission" date="2019-07" db="EMBL/GenBank/DDBJ databases">
        <authorList>
            <person name="Jastrzebski P J."/>
            <person name="Paukszto L."/>
            <person name="Jastrzebski P J."/>
        </authorList>
    </citation>
    <scope>NUCLEOTIDE SEQUENCE [LARGE SCALE GENOMIC DNA]</scope>
    <source>
        <strain evidence="1 2">WMS-il1</strain>
    </source>
</reference>
<protein>
    <submittedName>
        <fullName evidence="1">Uncharacterized protein</fullName>
    </submittedName>
</protein>
<dbReference type="AlphaFoldDB" id="A0A564Z6L7"/>
<feature type="non-terminal residue" evidence="1">
    <location>
        <position position="1"/>
    </location>
</feature>
<dbReference type="EMBL" id="CABIJS010000688">
    <property type="protein sequence ID" value="VUZ55151.1"/>
    <property type="molecule type" value="Genomic_DNA"/>
</dbReference>
<proteinExistence type="predicted"/>
<organism evidence="1 2">
    <name type="scientific">Hymenolepis diminuta</name>
    <name type="common">Rat tapeworm</name>
    <dbReference type="NCBI Taxonomy" id="6216"/>
    <lineage>
        <taxon>Eukaryota</taxon>
        <taxon>Metazoa</taxon>
        <taxon>Spiralia</taxon>
        <taxon>Lophotrochozoa</taxon>
        <taxon>Platyhelminthes</taxon>
        <taxon>Cestoda</taxon>
        <taxon>Eucestoda</taxon>
        <taxon>Cyclophyllidea</taxon>
        <taxon>Hymenolepididae</taxon>
        <taxon>Hymenolepis</taxon>
    </lineage>
</organism>
<gene>
    <name evidence="1" type="ORF">WMSIL1_LOCUS13088</name>
</gene>
<sequence length="73" mass="8354">DRHLFPVAPSICILYDSTSVFRPRSWSDVFYVSMAHNPYLSCLNAPINFPFSITVSFHLKTYLRSSSRASLPK</sequence>